<name>A0A1I7SX03_BURXY</name>
<proteinExistence type="predicted"/>
<dbReference type="WBParaSite" id="BXY_1758600.1">
    <property type="protein sequence ID" value="BXY_1758600.1"/>
    <property type="gene ID" value="BXY_1758600"/>
</dbReference>
<reference evidence="2" key="1">
    <citation type="submission" date="2016-11" db="UniProtKB">
        <authorList>
            <consortium name="WormBaseParasite"/>
        </authorList>
    </citation>
    <scope>IDENTIFICATION</scope>
</reference>
<sequence length="474" mass="54497">MEQCYMYPKSIKGFQKVQDATLPTFTLTRKTKFFKGIVSDKKQFIVWPRVHENLVLDITLSLEDHNLLNLLNKLNKLPREITHILKSKISPFHSAQFYIRTGRLLKYDYEDFRVLCVKNKVDKSYNLEGNWILTFHNFMQKADEATKSAICRYIGSSVTEFLNDPDFNPYPVTLNTTVYVKENETFVCGTDVLQVYDGIIDDLDYGDECVVEVGSLNPEAAVPDDVSERFMSYVSFVNLKVSEIDLDVNGLFYFLLLSPNGTRIMCKDLSSEEDAGEVFNVNHPPVIEQHEVKQMMLAVDGDHVFIFIRTFNALHYFNKATREQVTKQVDGDREITERMYALGPNAIIFCASGFRIVNFQASGDPSSPIPRCDYPLISYSFISMMDRSILYKESVVDGYSHLKIIYLIGDQLTSRNLFLCHPDDKIRVSSCQLFQIDGRETNQTSKYFLEAPQAEPILFYTGKTKTYPVSSRWL</sequence>
<evidence type="ECO:0000313" key="2">
    <source>
        <dbReference type="WBParaSite" id="BXY_1758600.1"/>
    </source>
</evidence>
<dbReference type="AlphaFoldDB" id="A0A1I7SX03"/>
<protein>
    <submittedName>
        <fullName evidence="2">DNA damage-binding protein 1</fullName>
    </submittedName>
</protein>
<organism evidence="1 2">
    <name type="scientific">Bursaphelenchus xylophilus</name>
    <name type="common">Pinewood nematode worm</name>
    <name type="synonym">Aphelenchoides xylophilus</name>
    <dbReference type="NCBI Taxonomy" id="6326"/>
    <lineage>
        <taxon>Eukaryota</taxon>
        <taxon>Metazoa</taxon>
        <taxon>Ecdysozoa</taxon>
        <taxon>Nematoda</taxon>
        <taxon>Chromadorea</taxon>
        <taxon>Rhabditida</taxon>
        <taxon>Tylenchina</taxon>
        <taxon>Tylenchomorpha</taxon>
        <taxon>Aphelenchoidea</taxon>
        <taxon>Aphelenchoididae</taxon>
        <taxon>Bursaphelenchus</taxon>
    </lineage>
</organism>
<evidence type="ECO:0000313" key="1">
    <source>
        <dbReference type="Proteomes" id="UP000095284"/>
    </source>
</evidence>
<accession>A0A1I7SX03</accession>
<dbReference type="Proteomes" id="UP000095284">
    <property type="component" value="Unplaced"/>
</dbReference>